<proteinExistence type="predicted"/>
<evidence type="ECO:0000259" key="1">
    <source>
        <dbReference type="Pfam" id="PF11845"/>
    </source>
</evidence>
<dbReference type="InterPro" id="IPR021796">
    <property type="entry name" value="Tll0287-like_dom"/>
</dbReference>
<keyword evidence="3" id="KW-1185">Reference proteome</keyword>
<dbReference type="Pfam" id="PF11845">
    <property type="entry name" value="Tll0287-like"/>
    <property type="match status" value="1"/>
</dbReference>
<dbReference type="AlphaFoldDB" id="A0A9X1L1A9"/>
<sequence>MKRFVYLVLLLTTACKPTADEKAIELTALDLGNQISIQAQQTLGKQLTLAMAEGGPVHAVSFCNTAAYPILDTLQTIVPTSIKRASLNVRNPSDAPTEMEQRVLETFTLEIEAGIENPGPRIIALPDNRLIYLKPIILNNPICLNCHGKAGTEISDETYALIRQLYPNDNAINHRMGDLRGAWSITFNKADIIEYLKENSQE</sequence>
<dbReference type="Proteomes" id="UP001139409">
    <property type="component" value="Unassembled WGS sequence"/>
</dbReference>
<reference evidence="2" key="1">
    <citation type="submission" date="2021-09" db="EMBL/GenBank/DDBJ databases">
        <title>Fulvivirga sp. isolated from coastal sediment.</title>
        <authorList>
            <person name="Yu H."/>
        </authorList>
    </citation>
    <scope>NUCLEOTIDE SEQUENCE</scope>
    <source>
        <strain evidence="2">1062</strain>
    </source>
</reference>
<accession>A0A9X1L1A9</accession>
<feature type="domain" description="Tll0287-like" evidence="1">
    <location>
        <begin position="49"/>
        <end position="187"/>
    </location>
</feature>
<dbReference type="PROSITE" id="PS51257">
    <property type="entry name" value="PROKAR_LIPOPROTEIN"/>
    <property type="match status" value="1"/>
</dbReference>
<gene>
    <name evidence="2" type="ORF">LDX50_27795</name>
</gene>
<dbReference type="RefSeq" id="WP_225699560.1">
    <property type="nucleotide sequence ID" value="NZ_JAIXNE010000006.1"/>
</dbReference>
<dbReference type="EMBL" id="JAIXNE010000006">
    <property type="protein sequence ID" value="MCA6078709.1"/>
    <property type="molecule type" value="Genomic_DNA"/>
</dbReference>
<comment type="caution">
    <text evidence="2">The sequence shown here is derived from an EMBL/GenBank/DDBJ whole genome shotgun (WGS) entry which is preliminary data.</text>
</comment>
<evidence type="ECO:0000313" key="2">
    <source>
        <dbReference type="EMBL" id="MCA6078709.1"/>
    </source>
</evidence>
<evidence type="ECO:0000313" key="3">
    <source>
        <dbReference type="Proteomes" id="UP001139409"/>
    </source>
</evidence>
<name>A0A9X1L1A9_9BACT</name>
<organism evidence="2 3">
    <name type="scientific">Fulvivirga sedimenti</name>
    <dbReference type="NCBI Taxonomy" id="2879465"/>
    <lineage>
        <taxon>Bacteria</taxon>
        <taxon>Pseudomonadati</taxon>
        <taxon>Bacteroidota</taxon>
        <taxon>Cytophagia</taxon>
        <taxon>Cytophagales</taxon>
        <taxon>Fulvivirgaceae</taxon>
        <taxon>Fulvivirga</taxon>
    </lineage>
</organism>
<protein>
    <submittedName>
        <fullName evidence="2">DUF3365 domain-containing protein</fullName>
    </submittedName>
</protein>